<feature type="non-terminal residue" evidence="3">
    <location>
        <position position="1"/>
    </location>
</feature>
<dbReference type="Gene3D" id="3.90.1200.10">
    <property type="match status" value="1"/>
</dbReference>
<dbReference type="InterPro" id="IPR004119">
    <property type="entry name" value="EcKL"/>
</dbReference>
<dbReference type="PANTHER" id="PTHR11012">
    <property type="entry name" value="PROTEIN KINASE-LIKE DOMAIN-CONTAINING"/>
    <property type="match status" value="1"/>
</dbReference>
<dbReference type="EMBL" id="HACA01022606">
    <property type="protein sequence ID" value="CDW39967.1"/>
    <property type="molecule type" value="Transcribed_RNA"/>
</dbReference>
<dbReference type="SMART" id="SM00587">
    <property type="entry name" value="CHK"/>
    <property type="match status" value="1"/>
</dbReference>
<dbReference type="OrthoDB" id="6342477at2759"/>
<evidence type="ECO:0000259" key="2">
    <source>
        <dbReference type="SMART" id="SM00587"/>
    </source>
</evidence>
<proteinExistence type="predicted"/>
<dbReference type="InterPro" id="IPR011009">
    <property type="entry name" value="Kinase-like_dom_sf"/>
</dbReference>
<feature type="compositionally biased region" description="Polar residues" evidence="1">
    <location>
        <begin position="60"/>
        <end position="76"/>
    </location>
</feature>
<organism evidence="3">
    <name type="scientific">Lepeophtheirus salmonis</name>
    <name type="common">Salmon louse</name>
    <name type="synonym">Caligus salmonis</name>
    <dbReference type="NCBI Taxonomy" id="72036"/>
    <lineage>
        <taxon>Eukaryota</taxon>
        <taxon>Metazoa</taxon>
        <taxon>Ecdysozoa</taxon>
        <taxon>Arthropoda</taxon>
        <taxon>Crustacea</taxon>
        <taxon>Multicrustacea</taxon>
        <taxon>Hexanauplia</taxon>
        <taxon>Copepoda</taxon>
        <taxon>Siphonostomatoida</taxon>
        <taxon>Caligidae</taxon>
        <taxon>Lepeophtheirus</taxon>
    </lineage>
</organism>
<dbReference type="InterPro" id="IPR015897">
    <property type="entry name" value="CHK_kinase-like"/>
</dbReference>
<dbReference type="SUPFAM" id="SSF56112">
    <property type="entry name" value="Protein kinase-like (PK-like)"/>
    <property type="match status" value="1"/>
</dbReference>
<evidence type="ECO:0000313" key="3">
    <source>
        <dbReference type="EMBL" id="CDW39967.1"/>
    </source>
</evidence>
<feature type="region of interest" description="Disordered" evidence="1">
    <location>
        <begin position="60"/>
        <end position="91"/>
    </location>
</feature>
<feature type="domain" description="CHK kinase-like" evidence="2">
    <location>
        <begin position="208"/>
        <end position="419"/>
    </location>
</feature>
<dbReference type="PANTHER" id="PTHR11012:SF30">
    <property type="entry name" value="PROTEIN KINASE-LIKE DOMAIN-CONTAINING"/>
    <property type="match status" value="1"/>
</dbReference>
<protein>
    <recommendedName>
        <fullName evidence="2">CHK kinase-like domain-containing protein</fullName>
    </recommendedName>
</protein>
<sequence length="419" mass="47892">DDIKSWCTGGDLTMNQRGQTEIDVIREWFVNIFTPFEKTADLVVMDFKFEQMSHLRNSLPAGSSTGIPLSNTSSKPVNGKHNGNDSLSDALKSDKDEYDFDEEEMNDSNNICEKHFTVLKRATVNLLVQGKPKTYSVVIKVLPTDDSERYTTRSKFEQLLKFSKEVQVYLRVVQCMVVYDEKRYPSACVEPPVPRCYLGQLDAQNDVLVLENLSFSGYKKYTGGLHIGDVDHCRVVLRRLAFFHAFSTLIQRDSEQCVTGMFPFAVDATSFREIFRTRTRIVKRELTRYLVSKVPRGYASVVKASREDIKEMGDKIERHLRELFWRLVDLRAPPDGEDPRFTVLAHGAVDLRNIMFQYDEVSGRPICAKFLDFSTLTVSSPVIDITYFLHSSVAPELASHHHATLLQVYHRAHLEAIKS</sequence>
<evidence type="ECO:0000256" key="1">
    <source>
        <dbReference type="SAM" id="MobiDB-lite"/>
    </source>
</evidence>
<dbReference type="AlphaFoldDB" id="A0A0K2UQ24"/>
<dbReference type="Pfam" id="PF02958">
    <property type="entry name" value="EcKL"/>
    <property type="match status" value="1"/>
</dbReference>
<name>A0A0K2UQ24_LEPSM</name>
<feature type="non-terminal residue" evidence="3">
    <location>
        <position position="419"/>
    </location>
</feature>
<accession>A0A0K2UQ24</accession>
<reference evidence="3" key="1">
    <citation type="submission" date="2014-05" db="EMBL/GenBank/DDBJ databases">
        <authorList>
            <person name="Chronopoulou M."/>
        </authorList>
    </citation>
    <scope>NUCLEOTIDE SEQUENCE</scope>
    <source>
        <tissue evidence="3">Whole organism</tissue>
    </source>
</reference>